<dbReference type="EMBL" id="CP072110">
    <property type="protein sequence ID" value="QTH64874.1"/>
    <property type="molecule type" value="Genomic_DNA"/>
</dbReference>
<organism evidence="4 5">
    <name type="scientific">Psychrosphaera ytuae</name>
    <dbReference type="NCBI Taxonomy" id="2820710"/>
    <lineage>
        <taxon>Bacteria</taxon>
        <taxon>Pseudomonadati</taxon>
        <taxon>Pseudomonadota</taxon>
        <taxon>Gammaproteobacteria</taxon>
        <taxon>Alteromonadales</taxon>
        <taxon>Pseudoalteromonadaceae</taxon>
        <taxon>Psychrosphaera</taxon>
    </lineage>
</organism>
<dbReference type="CDD" id="cd00088">
    <property type="entry name" value="HPT"/>
    <property type="match status" value="1"/>
</dbReference>
<dbReference type="InterPro" id="IPR036641">
    <property type="entry name" value="HPT_dom_sf"/>
</dbReference>
<keyword evidence="1" id="KW-0902">Two-component regulatory system</keyword>
<dbReference type="KEGG" id="psym:J1N51_05305"/>
<dbReference type="GO" id="GO:0004672">
    <property type="term" value="F:protein kinase activity"/>
    <property type="evidence" value="ECO:0007669"/>
    <property type="project" value="UniProtKB-ARBA"/>
</dbReference>
<evidence type="ECO:0000313" key="5">
    <source>
        <dbReference type="Proteomes" id="UP000682739"/>
    </source>
</evidence>
<keyword evidence="2" id="KW-0597">Phosphoprotein</keyword>
<evidence type="ECO:0000256" key="2">
    <source>
        <dbReference type="PROSITE-ProRule" id="PRU00110"/>
    </source>
</evidence>
<proteinExistence type="predicted"/>
<accession>A0A975HL13</accession>
<reference evidence="4" key="1">
    <citation type="submission" date="2021-03" db="EMBL/GenBank/DDBJ databases">
        <title>Description of Psychrosphaera ytuae sp. nov. isolated from deep sea sediment of South China Sea.</title>
        <authorList>
            <person name="Zhang J."/>
            <person name="Xu X.-D."/>
        </authorList>
    </citation>
    <scope>NUCLEOTIDE SEQUENCE</scope>
    <source>
        <strain evidence="4">MTZ26</strain>
    </source>
</reference>
<evidence type="ECO:0000256" key="1">
    <source>
        <dbReference type="ARBA" id="ARBA00023012"/>
    </source>
</evidence>
<sequence>MSTEQLSNIEGLDVQIGLTNCMDDENLFVEVLKMFAMQVDQDKATLEQQFNNDQWQEFGKTCHSIKGASASIGAVNIQESAALLERAGKEDNATVITEVFPVFMQQLQSMKEQLDSLLS</sequence>
<dbReference type="RefSeq" id="WP_208832928.1">
    <property type="nucleotide sequence ID" value="NZ_CP072110.1"/>
</dbReference>
<dbReference type="SUPFAM" id="SSF47226">
    <property type="entry name" value="Histidine-containing phosphotransfer domain, HPT domain"/>
    <property type="match status" value="1"/>
</dbReference>
<keyword evidence="5" id="KW-1185">Reference proteome</keyword>
<dbReference type="PROSITE" id="PS50894">
    <property type="entry name" value="HPT"/>
    <property type="match status" value="1"/>
</dbReference>
<dbReference type="Proteomes" id="UP000682739">
    <property type="component" value="Chromosome"/>
</dbReference>
<dbReference type="InterPro" id="IPR008207">
    <property type="entry name" value="Sig_transdc_His_kin_Hpt_dom"/>
</dbReference>
<gene>
    <name evidence="4" type="ORF">J1N51_05305</name>
</gene>
<protein>
    <submittedName>
        <fullName evidence="4">Hpt domain-containing protein</fullName>
    </submittedName>
</protein>
<evidence type="ECO:0000259" key="3">
    <source>
        <dbReference type="PROSITE" id="PS50894"/>
    </source>
</evidence>
<evidence type="ECO:0000313" key="4">
    <source>
        <dbReference type="EMBL" id="QTH64874.1"/>
    </source>
</evidence>
<dbReference type="Pfam" id="PF01627">
    <property type="entry name" value="Hpt"/>
    <property type="match status" value="1"/>
</dbReference>
<feature type="domain" description="HPt" evidence="3">
    <location>
        <begin position="24"/>
        <end position="117"/>
    </location>
</feature>
<name>A0A975HL13_9GAMM</name>
<feature type="modified residue" description="Phosphohistidine" evidence="2">
    <location>
        <position position="63"/>
    </location>
</feature>
<dbReference type="Gene3D" id="1.20.120.160">
    <property type="entry name" value="HPT domain"/>
    <property type="match status" value="1"/>
</dbReference>
<dbReference type="AlphaFoldDB" id="A0A975HL13"/>
<dbReference type="SMART" id="SM00073">
    <property type="entry name" value="HPT"/>
    <property type="match status" value="1"/>
</dbReference>
<dbReference type="GO" id="GO:0000160">
    <property type="term" value="P:phosphorelay signal transduction system"/>
    <property type="evidence" value="ECO:0007669"/>
    <property type="project" value="UniProtKB-KW"/>
</dbReference>